<evidence type="ECO:0000313" key="1">
    <source>
        <dbReference type="EMBL" id="MBK1868800.1"/>
    </source>
</evidence>
<organism evidence="1 2">
    <name type="scientific">Taklimakanibacter albus</name>
    <dbReference type="NCBI Taxonomy" id="2800327"/>
    <lineage>
        <taxon>Bacteria</taxon>
        <taxon>Pseudomonadati</taxon>
        <taxon>Pseudomonadota</taxon>
        <taxon>Alphaproteobacteria</taxon>
        <taxon>Hyphomicrobiales</taxon>
        <taxon>Aestuariivirgaceae</taxon>
        <taxon>Taklimakanibacter</taxon>
    </lineage>
</organism>
<name>A0ACC5R868_9HYPH</name>
<gene>
    <name evidence="1" type="ORF">JHL16_20755</name>
</gene>
<evidence type="ECO:0000313" key="2">
    <source>
        <dbReference type="Proteomes" id="UP000616151"/>
    </source>
</evidence>
<reference evidence="1" key="1">
    <citation type="submission" date="2021-01" db="EMBL/GenBank/DDBJ databases">
        <authorList>
            <person name="Sun Q."/>
        </authorList>
    </citation>
    <scope>NUCLEOTIDE SEQUENCE</scope>
    <source>
        <strain evidence="1">YIM B02566</strain>
    </source>
</reference>
<comment type="caution">
    <text evidence="1">The sequence shown here is derived from an EMBL/GenBank/DDBJ whole genome shotgun (WGS) entry which is preliminary data.</text>
</comment>
<proteinExistence type="predicted"/>
<protein>
    <submittedName>
        <fullName evidence="1">Efflux RND transporter permease subunit</fullName>
    </submittedName>
</protein>
<dbReference type="EMBL" id="JAENHL010000007">
    <property type="protein sequence ID" value="MBK1868800.1"/>
    <property type="molecule type" value="Genomic_DNA"/>
</dbReference>
<sequence>MMSNISAWAIRRPIPTILLFVVLTLMGWASFAKLPINADPNVSFPIVNVTVTRSGAAPAELETQVTRKVESAVAGLAGVRHITSTIEDGVSTTTVEFRLEMDVDRATNDVRDAVANIRSDLPGDVEEPIVARLDIEGSAILYYVVQSPTMSLRDLSWFVEDTIGRELLAVPGVQKSQRFGGIEREIKVELDPAKLTAFGITADQVNTEIRSLNANMPGGRAELAGREQSVRTLGSALTVEAFADTQIPLPGERWVKLSTLGTIVDGAAEERSFARYDGQHVVGFSVSRAKGSSDTTVADAVAKKLEEIGTRYPTVKVHQLVSTVDYTRESYDAAMEALVEGAFLTVLVVFLFLRDWRATLIAALAMPLSMLPTFVVMDWLGFTLNSISLLALTLVIGILVDDAIVEIENIDRHIHMGKRPYLASIEAADAIGLAVVATTFTIVAVFTPVSFIGGIIGQYFKQFGITVAVAVLASLLVARLLTPLMAAYLMKPKKKPEHAEGGARQSRLVAGYLGLLGWTLDHKITSIATAVAIFIGSMALTQFLPSGFLPVSDSNLSTIKFELAPGARLADTDKVALDLVEKLRQRPEVAHVLATSNEIRKADLLVVLKPRGERNITRQQFEVAVRPLLQAVPDIRFTFQSDGGGGGRNVSVVLAGDDPQKLTQAAQDLAAQMKGLTQIANVATTLPLPQPELLIRPRFDEAAQLGVSIEAIGTALRIATIGATDTGSAKFNLGDRQVPIRVALIREARADLDAIRSLRVTTASGVAVPLSSVADIGFGTGEAAIERFDRKRRVNVEADLNNATIGDALGAIAQLPAMKNLPNGVQEIKYGEAEFMQEMFMSFALAMATGIMMVFVVLILLFKDFLQPVTILMALPLAIGGAMMGLLLYGAALDLSSIIGLLMLMGIVTKNSILLVDFAIDRMEQGMSRREALLKAGATRARPIIMTTLAMVAGMLPAVLGFGAGASFRGPMAVAVIGGLITSTLLSLVFVPVVFVYMDMLRGWIGRKLSRLTSVTEEDRKAGAVG</sequence>
<keyword evidence="2" id="KW-1185">Reference proteome</keyword>
<dbReference type="Proteomes" id="UP000616151">
    <property type="component" value="Unassembled WGS sequence"/>
</dbReference>
<accession>A0ACC5R868</accession>